<dbReference type="EMBL" id="CM043775">
    <property type="protein sequence ID" value="KAI4839264.1"/>
    <property type="molecule type" value="Genomic_DNA"/>
</dbReference>
<sequence length="125" mass="15141">MEKEEKILSLNISTLQEILFKNFIFVEINTYSEQNKNYLLLEYNFYFEQMKEKNDMVDYFTKYNTINNNMIYKTIREDCIIWDINYNSCVFISRLKEQVAKLNEHSKKSVNPKMVGEKKKSIFIC</sequence>
<reference evidence="1" key="1">
    <citation type="submission" date="2022-06" db="EMBL/GenBank/DDBJ databases">
        <title>The First Complete Genome of the Simian Malaria Parasite Plasmodium brasilianum.</title>
        <authorList>
            <person name="Bajic M."/>
            <person name="Ravishankar S."/>
        </authorList>
    </citation>
    <scope>NUCLEOTIDE SEQUENCE</scope>
    <source>
        <strain evidence="1">Bolivian I</strain>
    </source>
</reference>
<gene>
    <name evidence="1" type="ORF">MKS88_001809</name>
</gene>
<proteinExistence type="predicted"/>
<keyword evidence="2" id="KW-1185">Reference proteome</keyword>
<name>A0ACB9YAP2_PLABR</name>
<evidence type="ECO:0000313" key="2">
    <source>
        <dbReference type="Proteomes" id="UP001056978"/>
    </source>
</evidence>
<organism evidence="1 2">
    <name type="scientific">Plasmodium brasilianum</name>
    <dbReference type="NCBI Taxonomy" id="5824"/>
    <lineage>
        <taxon>Eukaryota</taxon>
        <taxon>Sar</taxon>
        <taxon>Alveolata</taxon>
        <taxon>Apicomplexa</taxon>
        <taxon>Aconoidasida</taxon>
        <taxon>Haemosporida</taxon>
        <taxon>Plasmodiidae</taxon>
        <taxon>Plasmodium</taxon>
        <taxon>Plasmodium (Plasmodium)</taxon>
    </lineage>
</organism>
<protein>
    <submittedName>
        <fullName evidence="1">Uncharacterized protein</fullName>
    </submittedName>
</protein>
<evidence type="ECO:0000313" key="1">
    <source>
        <dbReference type="EMBL" id="KAI4839264.1"/>
    </source>
</evidence>
<accession>A0ACB9YAP2</accession>
<dbReference type="Proteomes" id="UP001056978">
    <property type="component" value="Chromosome 7"/>
</dbReference>
<comment type="caution">
    <text evidence="1">The sequence shown here is derived from an EMBL/GenBank/DDBJ whole genome shotgun (WGS) entry which is preliminary data.</text>
</comment>